<dbReference type="UniPathway" id="UPA00045"/>
<evidence type="ECO:0000256" key="16">
    <source>
        <dbReference type="ARBA" id="ARBA00023164"/>
    </source>
</evidence>
<dbReference type="FunFam" id="3.60.20.10:FF:000001">
    <property type="entry name" value="Glutamate synthase, large subunit"/>
    <property type="match status" value="1"/>
</dbReference>
<dbReference type="PRINTS" id="PR00411">
    <property type="entry name" value="PNDRDTASEI"/>
</dbReference>
<dbReference type="Pfam" id="PF14691">
    <property type="entry name" value="Fer4_20"/>
    <property type="match status" value="1"/>
</dbReference>
<dbReference type="Gene3D" id="2.160.20.60">
    <property type="entry name" value="Glutamate synthase, alpha subunit, C-terminal domain"/>
    <property type="match status" value="1"/>
</dbReference>
<evidence type="ECO:0000256" key="2">
    <source>
        <dbReference type="ARBA" id="ARBA00001974"/>
    </source>
</evidence>
<feature type="binding site" evidence="21">
    <location>
        <position position="1227"/>
    </location>
    <ligand>
        <name>[3Fe-4S] cluster</name>
        <dbReference type="ChEBI" id="CHEBI:21137"/>
    </ligand>
</feature>
<dbReference type="CDD" id="cd02808">
    <property type="entry name" value="GltS_FMN"/>
    <property type="match status" value="1"/>
</dbReference>
<evidence type="ECO:0000256" key="7">
    <source>
        <dbReference type="ARBA" id="ARBA00022605"/>
    </source>
</evidence>
<dbReference type="FunFam" id="3.20.20.70:FF:000031">
    <property type="entry name" value="Glutamate synthase 1 [NADH]"/>
    <property type="match status" value="1"/>
</dbReference>
<dbReference type="PROSITE" id="PS51278">
    <property type="entry name" value="GATASE_TYPE_2"/>
    <property type="match status" value="1"/>
</dbReference>
<dbReference type="InterPro" id="IPR036188">
    <property type="entry name" value="FAD/NAD-bd_sf"/>
</dbReference>
<dbReference type="SUPFAM" id="SSF51971">
    <property type="entry name" value="Nucleotide-binding domain"/>
    <property type="match status" value="1"/>
</dbReference>
<comment type="caution">
    <text evidence="23">The sequence shown here is derived from an EMBL/GenBank/DDBJ whole genome shotgun (WGS) entry which is preliminary data.</text>
</comment>
<dbReference type="InterPro" id="IPR013785">
    <property type="entry name" value="Aldolase_TIM"/>
</dbReference>
<dbReference type="Gene3D" id="3.60.20.10">
    <property type="entry name" value="Glutamine Phosphoribosylpyrophosphate, subunit 1, domain 1"/>
    <property type="match status" value="1"/>
</dbReference>
<keyword evidence="13" id="KW-0560">Oxidoreductase</keyword>
<comment type="similarity">
    <text evidence="6">Belongs to the glutamate synthase family.</text>
</comment>
<dbReference type="Pfam" id="PF01645">
    <property type="entry name" value="Glu_synthase"/>
    <property type="match status" value="1"/>
</dbReference>
<evidence type="ECO:0000256" key="12">
    <source>
        <dbReference type="ARBA" id="ARBA00022962"/>
    </source>
</evidence>
<comment type="cofactor">
    <cofactor evidence="21">
        <name>[3Fe-4S] cluster</name>
        <dbReference type="ChEBI" id="CHEBI:21137"/>
    </cofactor>
    <text evidence="21">Binds 1 [3Fe-4S] cluster.</text>
</comment>
<dbReference type="SUPFAM" id="SSF51395">
    <property type="entry name" value="FMN-linked oxidoreductases"/>
    <property type="match status" value="1"/>
</dbReference>
<keyword evidence="12" id="KW-0315">Glutamine amidotransferase</keyword>
<accession>W6UPJ9</accession>
<dbReference type="SUPFAM" id="SSF46548">
    <property type="entry name" value="alpha-helical ferredoxin"/>
    <property type="match status" value="1"/>
</dbReference>
<keyword evidence="14" id="KW-0408">Iron</keyword>
<keyword evidence="10" id="KW-0479">Metal-binding</keyword>
<evidence type="ECO:0000256" key="1">
    <source>
        <dbReference type="ARBA" id="ARBA00001917"/>
    </source>
</evidence>
<feature type="binding site" evidence="21">
    <location>
        <position position="1221"/>
    </location>
    <ligand>
        <name>[3Fe-4S] cluster</name>
        <dbReference type="ChEBI" id="CHEBI:21137"/>
    </ligand>
</feature>
<dbReference type="CDD" id="cd00713">
    <property type="entry name" value="GltS"/>
    <property type="match status" value="1"/>
</dbReference>
<evidence type="ECO:0000313" key="23">
    <source>
        <dbReference type="EMBL" id="EUB63188.1"/>
    </source>
</evidence>
<dbReference type="RefSeq" id="XP_024354384.1">
    <property type="nucleotide sequence ID" value="XM_024491241.1"/>
</dbReference>
<dbReference type="KEGG" id="egl:EGR_01992"/>
<proteinExistence type="inferred from homology"/>
<comment type="pathway">
    <text evidence="3">Energy metabolism; nitrogen metabolism.</text>
</comment>
<comment type="catalytic activity">
    <reaction evidence="19">
        <text>2 L-glutamate + NAD(+) = L-glutamine + 2-oxoglutarate + NADH + H(+)</text>
        <dbReference type="Rhea" id="RHEA:13753"/>
        <dbReference type="ChEBI" id="CHEBI:15378"/>
        <dbReference type="ChEBI" id="CHEBI:16810"/>
        <dbReference type="ChEBI" id="CHEBI:29985"/>
        <dbReference type="ChEBI" id="CHEBI:57540"/>
        <dbReference type="ChEBI" id="CHEBI:57945"/>
        <dbReference type="ChEBI" id="CHEBI:58359"/>
        <dbReference type="EC" id="1.4.1.14"/>
    </reaction>
</comment>
<dbReference type="GO" id="GO:0050660">
    <property type="term" value="F:flavin adenine dinucleotide binding"/>
    <property type="evidence" value="ECO:0007669"/>
    <property type="project" value="InterPro"/>
</dbReference>
<dbReference type="FunFam" id="2.160.20.60:FF:000001">
    <property type="entry name" value="Glutamate synthase, large subunit"/>
    <property type="match status" value="1"/>
</dbReference>
<keyword evidence="15 21" id="KW-0411">Iron-sulfur</keyword>
<evidence type="ECO:0000256" key="21">
    <source>
        <dbReference type="PIRSR" id="PIRSR000187-2"/>
    </source>
</evidence>
<evidence type="ECO:0000256" key="11">
    <source>
        <dbReference type="ARBA" id="ARBA00022827"/>
    </source>
</evidence>
<comment type="pathway">
    <text evidence="4">Nitrogen metabolism.</text>
</comment>
<evidence type="ECO:0000256" key="13">
    <source>
        <dbReference type="ARBA" id="ARBA00023002"/>
    </source>
</evidence>
<gene>
    <name evidence="23" type="ORF">EGR_01992</name>
</gene>
<dbReference type="GO" id="GO:0010181">
    <property type="term" value="F:FMN binding"/>
    <property type="evidence" value="ECO:0007669"/>
    <property type="project" value="InterPro"/>
</dbReference>
<evidence type="ECO:0000256" key="19">
    <source>
        <dbReference type="ARBA" id="ARBA00048867"/>
    </source>
</evidence>
<dbReference type="EMBL" id="APAU02000008">
    <property type="protein sequence ID" value="EUB63188.1"/>
    <property type="molecule type" value="Genomic_DNA"/>
</dbReference>
<dbReference type="CTD" id="36337707"/>
<dbReference type="InterPro" id="IPR006005">
    <property type="entry name" value="Glut_synth_ssu1"/>
</dbReference>
<keyword evidence="7" id="KW-0028">Amino-acid biosynthesis</keyword>
<feature type="binding site" evidence="21">
    <location>
        <position position="1232"/>
    </location>
    <ligand>
        <name>[3Fe-4S] cluster</name>
        <dbReference type="ChEBI" id="CHEBI:21137"/>
    </ligand>
</feature>
<keyword evidence="17 21" id="KW-0003">3Fe-4S</keyword>
<evidence type="ECO:0000256" key="8">
    <source>
        <dbReference type="ARBA" id="ARBA00022630"/>
    </source>
</evidence>
<dbReference type="Pfam" id="PF07992">
    <property type="entry name" value="Pyr_redox_2"/>
    <property type="match status" value="2"/>
</dbReference>
<dbReference type="PIRSF" id="PIRSF000187">
    <property type="entry name" value="GOGAT"/>
    <property type="match status" value="1"/>
</dbReference>
<dbReference type="InterPro" id="IPR009051">
    <property type="entry name" value="Helical_ferredxn"/>
</dbReference>
<keyword evidence="24" id="KW-1185">Reference proteome</keyword>
<evidence type="ECO:0000256" key="4">
    <source>
        <dbReference type="ARBA" id="ARBA00004909"/>
    </source>
</evidence>
<dbReference type="InterPro" id="IPR036485">
    <property type="entry name" value="Glu_synth_asu_C_sf"/>
</dbReference>
<evidence type="ECO:0000256" key="14">
    <source>
        <dbReference type="ARBA" id="ARBA00023004"/>
    </source>
</evidence>
<dbReference type="SUPFAM" id="SSF69336">
    <property type="entry name" value="Alpha subunit of glutamate synthase, C-terminal domain"/>
    <property type="match status" value="1"/>
</dbReference>
<feature type="active site" description="For GATase activity" evidence="20">
    <location>
        <position position="24"/>
    </location>
</feature>
<evidence type="ECO:0000256" key="17">
    <source>
        <dbReference type="ARBA" id="ARBA00023291"/>
    </source>
</evidence>
<keyword evidence="11" id="KW-0274">FAD</keyword>
<dbReference type="InterPro" id="IPR002489">
    <property type="entry name" value="Glu_synth_asu_C"/>
</dbReference>
<dbReference type="Gene3D" id="3.20.20.70">
    <property type="entry name" value="Aldolase class I"/>
    <property type="match status" value="2"/>
</dbReference>
<dbReference type="GO" id="GO:0016639">
    <property type="term" value="F:oxidoreductase activity, acting on the CH-NH2 group of donors, NAD or NADP as acceptor"/>
    <property type="evidence" value="ECO:0007669"/>
    <property type="project" value="InterPro"/>
</dbReference>
<reference evidence="23 24" key="1">
    <citation type="journal article" date="2013" name="Nat. Genet.">
        <title>The genome of the hydatid tapeworm Echinococcus granulosus.</title>
        <authorList>
            <person name="Zheng H."/>
            <person name="Zhang W."/>
            <person name="Zhang L."/>
            <person name="Zhang Z."/>
            <person name="Li J."/>
            <person name="Lu G."/>
            <person name="Zhu Y."/>
            <person name="Wang Y."/>
            <person name="Huang Y."/>
            <person name="Liu J."/>
            <person name="Kang H."/>
            <person name="Chen J."/>
            <person name="Wang L."/>
            <person name="Chen A."/>
            <person name="Yu S."/>
            <person name="Gao Z."/>
            <person name="Jin L."/>
            <person name="Gu W."/>
            <person name="Wang Z."/>
            <person name="Zhao L."/>
            <person name="Shi B."/>
            <person name="Wen H."/>
            <person name="Lin R."/>
            <person name="Jones M.K."/>
            <person name="Brejova B."/>
            <person name="Vinar T."/>
            <person name="Zhao G."/>
            <person name="McManus D.P."/>
            <person name="Chen Z."/>
            <person name="Zhou Y."/>
            <person name="Wang S."/>
        </authorList>
    </citation>
    <scope>NUCLEOTIDE SEQUENCE [LARGE SCALE GENOMIC DNA]</scope>
</reference>
<keyword evidence="8" id="KW-0285">Flavoprotein</keyword>
<evidence type="ECO:0000256" key="3">
    <source>
        <dbReference type="ARBA" id="ARBA00004802"/>
    </source>
</evidence>
<dbReference type="PANTHER" id="PTHR43100">
    <property type="entry name" value="GLUTAMATE SYNTHASE [NADPH] SMALL CHAIN"/>
    <property type="match status" value="1"/>
</dbReference>
<keyword evidence="9" id="KW-0288">FMN</keyword>
<evidence type="ECO:0000313" key="24">
    <source>
        <dbReference type="Proteomes" id="UP000019149"/>
    </source>
</evidence>
<dbReference type="GO" id="GO:0051538">
    <property type="term" value="F:3 iron, 4 sulfur cluster binding"/>
    <property type="evidence" value="ECO:0007669"/>
    <property type="project" value="UniProtKB-KW"/>
</dbReference>
<sequence>MAFDKKIEHYRCGLFDSRDEHDACGVGFVANVHGERSTMVIEQANTMLNRMEHRGACGCDDETGDGAGVMTGVPYELYERFAKEAGVTLPPLGEFAVGMFFINEKDRVEEAMHRFAEYAEECEMRVLFWRKADVNNSQIGPVAAFAEPVTIQVFVVPNGKEEDFKNMKFVCKVFFLRKYASHKFETDEIAYICSLSPNTVVYKGMFTSRQLWDYFEDLQSPDFRTHFAIVHNRFSTNTFPSWSRAHPQRMMAHNGEINTLRGNVNYARARQALMESTRFGERLKQLFPIIESGMSDSGCFDNLLEFLCYCSTRSLPEVVISMIPEAWQADEAMPQHKRVFYKWAASLLEPWDGPALVVFSDGRYIGAILDRNGLRPARYYTTTDGMIYMSSEVGVVDLPDVVGVKAKSRLKPGRLLIVDTQAGELLNDEQLKQDIASRYPIFEWVREGAIDLEQLHEARGPFDAAEVAAFSLHATTEITGDCNGGGATTTGSLTHDPRLTLFGFTPENMSMLLLPMLSNQKEALGSMGNDIPLACLSEYDPLIYEYFKQLFAQVTNPPIDPFRERIVMSLACPIGPEANVLEPSPLQAHRLWLSQPILSLSDMLLFRSLQSPLPTTQTSSSLTSHVYGWRSRLLEPSFALCPGVRPVDLGGLLRGALEALCAAAEKAVRDGVSIIIISDRRLSADTVPVPSLLAVGAVHQHLLKVELRMKVGLVVESGDAREVHHFCALLSFGADAICPYMVFEVVQGLHREGMLIPTGPDSNKSSNEAFFKNYVKAVGNGILKASNPIPTTSTHKYASSSNLVMAKMGISTLQSYKAAQIFEAVGLAREVIDMCFTGTVSRIAGAGFDILATEVCSRHSKAFGLLHTFNGTSVDSRRDCMADGEDRVPGTGSFLQNPGFYHWRSGGEKHMNDPVTIAKLQAATRNNSSEIFRQFTESADEQARQCTLRGQFEFKFAEKPISVDLVESVTEIVKKFATGAMSLGSISAETHSALAKAMNTVGGRSNTGEGGELPDRYLNPLLSSSIKQVASARFGVNSSYLAHADMLQIKMAQGAKPGEGGELPGHKVTAEIALLRHSVPGVGLISPPPHHDIYSIEDLAQLIYDLKAANPMAVVSVKLVSEVGVGVIASGVAKAHAAHIIVSGHDGGTGASSWTGIKNAGLPWELGIAETHQVLVNNHTRSKVVLQVDGQIRTARDVVIAAILGADEFAMSTAPLIVLGCTMMRKCHLNTCPVGICTQDPVLRKKFAGVPEHLINYFFLLAEDVRQLLAQLGFTRLTDITGRTELLQQRNSPTNEKTACLDLSPLLAMPTSPFKDQIFDHRLGLPIWDSMASIDVLDAPLHCGISGITMEASPTLRLASSLPPDRHWDRRLLIAAIPLLETPCGMGGKDDEVLPVVRISGAISNEDRAFGASLSYAISMKFNEEGLPKTRRLEVNLRGHAGQSFCAFLAPGVYVSLTGDANDYVAKGLSGGKVTIVPASRLLTKNFHSEDHIIVGNACLYGAIEGRVFIRGQAAERFCVRNSGAIVVAEGCGDHGCEYMTGGRVVLLGRSGRNFAAGMSGGLAFVYDADRVFKARCNLQTVSLFDMTLENEYATWLCTIIRNFFDETGSLVARHILKHFDSEVSNFVLVFPNDYRAALMAMAADNNTIATNGPTSANGDSVAPDDEDAVAAAAAKSVVDGTKNIDIEDAQKGLAMVENGTAMERPDKLRGFVKYPRTKIKYRPVGERLCDWTEVYAHASLRHGLKTQAARCMDCGVPFCQSGFGCPLGNLIPDWNDLVHKDQWLAAHEAMIQTNNFPEFTGRVCPAPCEGACVLGIIDLPVTIKNIECAIGEFGWEHGLNVPRPLPASKVTGKRIAIVGSGPSGLACAAQLIKAGHKVVVMERRNLPGGLMRYGIPTMKLDRRVLDRRLDLMRADGVEFLCNVQVGSSSMDLNATCRPADEVVKVVPAKKLLEDFDAIVLCLGSTWPRDLNIPGRNLEGIHFAMSFLEPWQRKQSKVTESNAAATSSVEALLRNSGEFADLPTLARDKRVVVIGGGDTGVDCIATATRQGAKSVETLEIMATPPGSRDNRTNPWPEWPLIFRTEYGHEEVAVHYGRDPRTFNILTKAFVAASNDPTRLGGLSTVSVRWELPAGEDSNARPKLVEIPDTEKTIECDMALLAMGFLGPEKSILEELNLTADSWSNVKTASGKFSTSVPRVYAAGDCRRGQSLVVHAINEGRQAARQVDIDLMGNSTLPGPGGINPPENTKLTSFYPYEKSHINPSSPPIFGYSIC</sequence>
<dbReference type="Pfam" id="PF00310">
    <property type="entry name" value="GATase_2"/>
    <property type="match status" value="1"/>
</dbReference>
<feature type="domain" description="Glutamine amidotransferase type-2" evidence="22">
    <location>
        <begin position="24"/>
        <end position="421"/>
    </location>
</feature>
<dbReference type="InterPro" id="IPR012220">
    <property type="entry name" value="Glu_synth_euk"/>
</dbReference>
<dbReference type="OMA" id="WDGPAAM"/>
<keyword evidence="16" id="KW-0314">Glutamate biosynthesis</keyword>
<evidence type="ECO:0000256" key="9">
    <source>
        <dbReference type="ARBA" id="ARBA00022643"/>
    </source>
</evidence>
<name>W6UPJ9_ECHGR</name>
<dbReference type="InterPro" id="IPR029055">
    <property type="entry name" value="Ntn_hydrolases_N"/>
</dbReference>
<evidence type="ECO:0000259" key="22">
    <source>
        <dbReference type="PROSITE" id="PS51278"/>
    </source>
</evidence>
<dbReference type="InterPro" id="IPR028261">
    <property type="entry name" value="DPD_II"/>
</dbReference>
<dbReference type="InterPro" id="IPR051394">
    <property type="entry name" value="Glutamate_Synthase"/>
</dbReference>
<dbReference type="NCBIfam" id="TIGR01317">
    <property type="entry name" value="GOGAT_sm_gam"/>
    <property type="match status" value="1"/>
</dbReference>
<evidence type="ECO:0000256" key="20">
    <source>
        <dbReference type="PIRSR" id="PIRSR000187-1"/>
    </source>
</evidence>
<dbReference type="InterPro" id="IPR023753">
    <property type="entry name" value="FAD/NAD-binding_dom"/>
</dbReference>
<dbReference type="Gene3D" id="3.50.50.60">
    <property type="entry name" value="FAD/NAD(P)-binding domain"/>
    <property type="match status" value="2"/>
</dbReference>
<evidence type="ECO:0000256" key="10">
    <source>
        <dbReference type="ARBA" id="ARBA00022723"/>
    </source>
</evidence>
<dbReference type="UniPathway" id="UPA00634">
    <property type="reaction ID" value="UER00690"/>
</dbReference>
<dbReference type="FunFam" id="3.20.20.70:FF:000314">
    <property type="entry name" value="Uncharacterized protein, isoform E"/>
    <property type="match status" value="1"/>
</dbReference>
<dbReference type="InterPro" id="IPR017932">
    <property type="entry name" value="GATase_2_dom"/>
</dbReference>
<dbReference type="GO" id="GO:0016040">
    <property type="term" value="F:glutamate synthase (NADH) activity"/>
    <property type="evidence" value="ECO:0007669"/>
    <property type="project" value="UniProtKB-EC"/>
</dbReference>
<dbReference type="SUPFAM" id="SSF56235">
    <property type="entry name" value="N-terminal nucleophile aminohydrolases (Ntn hydrolases)"/>
    <property type="match status" value="1"/>
</dbReference>
<evidence type="ECO:0000256" key="18">
    <source>
        <dbReference type="ARBA" id="ARBA00024383"/>
    </source>
</evidence>
<dbReference type="Pfam" id="PF01493">
    <property type="entry name" value="GXGXG"/>
    <property type="match status" value="1"/>
</dbReference>
<dbReference type="GeneID" id="36337707"/>
<dbReference type="STRING" id="6210.W6UPJ9"/>
<dbReference type="PRINTS" id="PR00368">
    <property type="entry name" value="FADPNR"/>
</dbReference>
<evidence type="ECO:0000256" key="15">
    <source>
        <dbReference type="ARBA" id="ARBA00023014"/>
    </source>
</evidence>
<evidence type="ECO:0000256" key="6">
    <source>
        <dbReference type="ARBA" id="ARBA00009716"/>
    </source>
</evidence>
<organism evidence="23 24">
    <name type="scientific">Echinococcus granulosus</name>
    <name type="common">Hydatid tapeworm</name>
    <dbReference type="NCBI Taxonomy" id="6210"/>
    <lineage>
        <taxon>Eukaryota</taxon>
        <taxon>Metazoa</taxon>
        <taxon>Spiralia</taxon>
        <taxon>Lophotrochozoa</taxon>
        <taxon>Platyhelminthes</taxon>
        <taxon>Cestoda</taxon>
        <taxon>Eucestoda</taxon>
        <taxon>Cyclophyllidea</taxon>
        <taxon>Taeniidae</taxon>
        <taxon>Echinococcus</taxon>
        <taxon>Echinococcus granulosus group</taxon>
    </lineage>
</organism>
<dbReference type="Proteomes" id="UP000019149">
    <property type="component" value="Unassembled WGS sequence"/>
</dbReference>
<dbReference type="GO" id="GO:0097054">
    <property type="term" value="P:L-glutamate biosynthetic process"/>
    <property type="evidence" value="ECO:0007669"/>
    <property type="project" value="UniProtKB-UniPathway"/>
</dbReference>
<comment type="pathway">
    <text evidence="5">Amino-acid biosynthesis; L-glutamate biosynthesis via GLT pathway; L-glutamate from 2-oxoglutarate and L-glutamine (NAD(+) route): step 1/1.</text>
</comment>
<evidence type="ECO:0000256" key="5">
    <source>
        <dbReference type="ARBA" id="ARBA00004944"/>
    </source>
</evidence>
<protein>
    <recommendedName>
        <fullName evidence="18">glutamate synthase (NADH)</fullName>
        <ecNumber evidence="18">1.4.1.14</ecNumber>
    </recommendedName>
</protein>
<dbReference type="InterPro" id="IPR006982">
    <property type="entry name" value="Glu_synth_centr_N"/>
</dbReference>
<dbReference type="GO" id="GO:0005506">
    <property type="term" value="F:iron ion binding"/>
    <property type="evidence" value="ECO:0007669"/>
    <property type="project" value="InterPro"/>
</dbReference>
<dbReference type="Pfam" id="PF04898">
    <property type="entry name" value="Glu_syn_central"/>
    <property type="match status" value="1"/>
</dbReference>
<dbReference type="Gene3D" id="1.10.1060.10">
    <property type="entry name" value="Alpha-helical ferredoxin"/>
    <property type="match status" value="1"/>
</dbReference>
<dbReference type="InterPro" id="IPR002932">
    <property type="entry name" value="Glu_synthdom"/>
</dbReference>
<dbReference type="EC" id="1.4.1.14" evidence="18"/>
<comment type="cofactor">
    <cofactor evidence="1">
        <name>FMN</name>
        <dbReference type="ChEBI" id="CHEBI:58210"/>
    </cofactor>
</comment>
<dbReference type="PANTHER" id="PTHR43100:SF1">
    <property type="entry name" value="GLUTAMATE SYNTHASE [NADPH] SMALL CHAIN"/>
    <property type="match status" value="1"/>
</dbReference>
<comment type="cofactor">
    <cofactor evidence="2">
        <name>FAD</name>
        <dbReference type="ChEBI" id="CHEBI:57692"/>
    </cofactor>
</comment>
<dbReference type="OrthoDB" id="4327079at2759"/>